<proteinExistence type="predicted"/>
<dbReference type="AlphaFoldDB" id="A0A009HTX3"/>
<dbReference type="RefSeq" id="WP_032018856.1">
    <property type="nucleotide sequence ID" value="NZ_JEWH01000001.1"/>
</dbReference>
<evidence type="ECO:0000313" key="1">
    <source>
        <dbReference type="EMBL" id="EXB07712.1"/>
    </source>
</evidence>
<name>A0A009HTX3_ACIB9</name>
<gene>
    <name evidence="1" type="ORF">J512_0106</name>
</gene>
<dbReference type="EMBL" id="JEWH01000001">
    <property type="protein sequence ID" value="EXB07712.1"/>
    <property type="molecule type" value="Genomic_DNA"/>
</dbReference>
<dbReference type="PATRIC" id="fig|1310613.3.peg.107"/>
<reference evidence="1 2" key="1">
    <citation type="submission" date="2014-02" db="EMBL/GenBank/DDBJ databases">
        <title>Comparative genomics and transcriptomics to identify genetic mechanisms underlying the emergence of carbapenem resistant Acinetobacter baumannii (CRAb).</title>
        <authorList>
            <person name="Harris A.D."/>
            <person name="Johnson K.J."/>
            <person name="George J."/>
            <person name="Shefchek K."/>
            <person name="Daugherty S.C."/>
            <person name="Parankush S."/>
            <person name="Sadzewicz L."/>
            <person name="Tallon L."/>
            <person name="Sengamalay N."/>
            <person name="Hazen T.H."/>
            <person name="Rasko D.A."/>
        </authorList>
    </citation>
    <scope>NUCLEOTIDE SEQUENCE [LARGE SCALE GENOMIC DNA]</scope>
    <source>
        <strain evidence="1 2">1295743</strain>
    </source>
</reference>
<comment type="caution">
    <text evidence="1">The sequence shown here is derived from an EMBL/GenBank/DDBJ whole genome shotgun (WGS) entry which is preliminary data.</text>
</comment>
<organism evidence="1 2">
    <name type="scientific">Acinetobacter baumannii (strain 1295743)</name>
    <dbReference type="NCBI Taxonomy" id="1310613"/>
    <lineage>
        <taxon>Bacteria</taxon>
        <taxon>Pseudomonadati</taxon>
        <taxon>Pseudomonadota</taxon>
        <taxon>Gammaproteobacteria</taxon>
        <taxon>Moraxellales</taxon>
        <taxon>Moraxellaceae</taxon>
        <taxon>Acinetobacter</taxon>
        <taxon>Acinetobacter calcoaceticus/baumannii complex</taxon>
    </lineage>
</organism>
<accession>A0A009HTX3</accession>
<sequence length="302" mass="35836">MNIASIKTSYFEPWLQFSHPMVRQLAFTIASPNLLSQLPCSLTIRHSFQLHTDKNWEQHFQNYLPRLKQLDAAPEPLLQFMSRLKSTRLGLRFENLLWFWLQEDQYHPYQLLGHSIQKIDGAKTLGELDFLVLNQNTQEIEHWEVALKYYLGEGQLNLEQWIGLNRQDTLSKKLYHFTDKQFQFSEALGFKVQQRFAVLKGQLYLPLNLPQEQPIPEWVNLKRRLGTWGTEIPKSDFYRLERHEWLCPHQKASSNTAYWWTDGLYCQNINETRFYMFRHPALLSLKPSLIKNNGVLQETTPL</sequence>
<evidence type="ECO:0008006" key="3">
    <source>
        <dbReference type="Google" id="ProtNLM"/>
    </source>
</evidence>
<protein>
    <recommendedName>
        <fullName evidence="3">DUF1853 family protein</fullName>
    </recommendedName>
</protein>
<evidence type="ECO:0000313" key="2">
    <source>
        <dbReference type="Proteomes" id="UP000020595"/>
    </source>
</evidence>
<dbReference type="InterPro" id="IPR015003">
    <property type="entry name" value="DUF1853"/>
</dbReference>
<dbReference type="Proteomes" id="UP000020595">
    <property type="component" value="Unassembled WGS sequence"/>
</dbReference>
<dbReference type="Pfam" id="PF08907">
    <property type="entry name" value="DUF1853"/>
    <property type="match status" value="1"/>
</dbReference>